<comment type="similarity">
    <text evidence="1">Belongs to the TolB family.</text>
</comment>
<reference evidence="2" key="1">
    <citation type="submission" date="2019-11" db="EMBL/GenBank/DDBJ databases">
        <title>Microbial mats filling the niche in hypersaline microbial mats.</title>
        <authorList>
            <person name="Wong H.L."/>
            <person name="Macleod F.I."/>
            <person name="White R.A. III"/>
            <person name="Burns B.P."/>
        </authorList>
    </citation>
    <scope>NUCLEOTIDE SEQUENCE</scope>
    <source>
        <strain evidence="2">Bin_327</strain>
    </source>
</reference>
<evidence type="ECO:0008006" key="4">
    <source>
        <dbReference type="Google" id="ProtNLM"/>
    </source>
</evidence>
<proteinExistence type="inferred from homology"/>
<evidence type="ECO:0000256" key="1">
    <source>
        <dbReference type="ARBA" id="ARBA00009820"/>
    </source>
</evidence>
<dbReference type="Proteomes" id="UP000630660">
    <property type="component" value="Unassembled WGS sequence"/>
</dbReference>
<dbReference type="AlphaFoldDB" id="A0A9D5K9B9"/>
<organism evidence="2 3">
    <name type="scientific">candidate division WOR-3 bacterium</name>
    <dbReference type="NCBI Taxonomy" id="2052148"/>
    <lineage>
        <taxon>Bacteria</taxon>
        <taxon>Bacteria division WOR-3</taxon>
    </lineage>
</organism>
<protein>
    <recommendedName>
        <fullName evidence="4">TolB protein</fullName>
    </recommendedName>
</protein>
<dbReference type="InterPro" id="IPR011659">
    <property type="entry name" value="WD40"/>
</dbReference>
<evidence type="ECO:0000313" key="2">
    <source>
        <dbReference type="EMBL" id="MBD3364777.1"/>
    </source>
</evidence>
<dbReference type="InterPro" id="IPR011042">
    <property type="entry name" value="6-blade_b-propeller_TolB-like"/>
</dbReference>
<dbReference type="EMBL" id="WJKJ01000202">
    <property type="protein sequence ID" value="MBD3364777.1"/>
    <property type="molecule type" value="Genomic_DNA"/>
</dbReference>
<dbReference type="Pfam" id="PF07676">
    <property type="entry name" value="PD40"/>
    <property type="match status" value="3"/>
</dbReference>
<dbReference type="PANTHER" id="PTHR36842">
    <property type="entry name" value="PROTEIN TOLB HOMOLOG"/>
    <property type="match status" value="1"/>
</dbReference>
<accession>A0A9D5K9B9</accession>
<evidence type="ECO:0000313" key="3">
    <source>
        <dbReference type="Proteomes" id="UP000630660"/>
    </source>
</evidence>
<comment type="caution">
    <text evidence="2">The sequence shown here is derived from an EMBL/GenBank/DDBJ whole genome shotgun (WGS) entry which is preliminary data.</text>
</comment>
<sequence>MKRVHIILSLVFILASIAGCGPSLPEGLVGEIAYISPVDDDGAHDIYILKLPSMEERRITKTAGNNVENVWIDWSTTGLLAYGSNREASRDYEIFIVDAKGKYEEQLTKNDHFDGYPTFSPSGKLLAYSSERPLEDSDERPQRDIYVADLKTGGEDRVTETPGSELDLSWSPDGSRIAFSKSVMGFFQIFVYEIQTEETIQLTDVSGSNNRSPEWTPDAQRIVFTSNRDDTENAGIKRRNSIYIMNADGSEQKGLLKDDILSYNGPEVSPDGKWLLYSVVATDWPEGENIMLRALDSEDGKNYKIMKNEYFNRTGTWNPLGVTK</sequence>
<gene>
    <name evidence="2" type="ORF">GF359_06130</name>
</gene>
<dbReference type="PANTHER" id="PTHR36842:SF1">
    <property type="entry name" value="PROTEIN TOLB"/>
    <property type="match status" value="1"/>
</dbReference>
<dbReference type="SUPFAM" id="SSF82171">
    <property type="entry name" value="DPP6 N-terminal domain-like"/>
    <property type="match status" value="1"/>
</dbReference>
<name>A0A9D5K9B9_UNCW3</name>
<dbReference type="Gene3D" id="2.120.10.30">
    <property type="entry name" value="TolB, C-terminal domain"/>
    <property type="match status" value="2"/>
</dbReference>
<dbReference type="PROSITE" id="PS51257">
    <property type="entry name" value="PROKAR_LIPOPROTEIN"/>
    <property type="match status" value="1"/>
</dbReference>